<proteinExistence type="predicted"/>
<gene>
    <name evidence="1" type="primary">g7798</name>
    <name evidence="1" type="ORF">NpPPO83_00007798</name>
</gene>
<dbReference type="EMBL" id="BSXG01000077">
    <property type="protein sequence ID" value="GME37014.1"/>
    <property type="molecule type" value="Genomic_DNA"/>
</dbReference>
<dbReference type="Proteomes" id="UP001165186">
    <property type="component" value="Unassembled WGS sequence"/>
</dbReference>
<keyword evidence="2" id="KW-1185">Reference proteome</keyword>
<evidence type="ECO:0000313" key="1">
    <source>
        <dbReference type="EMBL" id="GME37014.1"/>
    </source>
</evidence>
<evidence type="ECO:0000313" key="2">
    <source>
        <dbReference type="Proteomes" id="UP001165186"/>
    </source>
</evidence>
<comment type="caution">
    <text evidence="1">The sequence shown here is derived from an EMBL/GenBank/DDBJ whole genome shotgun (WGS) entry which is preliminary data.</text>
</comment>
<sequence>MARRAGESAQRGPAAGVPGWGNGVPPSTIAAQIVNNHSRANETQEPQNNALFGQLLQEFLTDPSAEAPDVRLNLQLVSVVVEAGFNALLKENPFGRDVLLSQAKDGISVIRITIERNPELLFYHDQENEDSASQPPLVARLLPTLFSLLSRPSLELLHADLRDLLYSSIQALFAHHGTWDDAKVLVETYQACIIGLPAQIHTHVKC</sequence>
<accession>A0ACB5SEM4</accession>
<protein>
    <submittedName>
        <fullName evidence="1">Phosphatidylinositol 3-/4-kinase catalytic</fullName>
    </submittedName>
</protein>
<organism evidence="1 2">
    <name type="scientific">Neofusicoccum parvum</name>
    <dbReference type="NCBI Taxonomy" id="310453"/>
    <lineage>
        <taxon>Eukaryota</taxon>
        <taxon>Fungi</taxon>
        <taxon>Dikarya</taxon>
        <taxon>Ascomycota</taxon>
        <taxon>Pezizomycotina</taxon>
        <taxon>Dothideomycetes</taxon>
        <taxon>Dothideomycetes incertae sedis</taxon>
        <taxon>Botryosphaeriales</taxon>
        <taxon>Botryosphaeriaceae</taxon>
        <taxon>Neofusicoccum</taxon>
    </lineage>
</organism>
<name>A0ACB5SEM4_9PEZI</name>
<reference evidence="1" key="1">
    <citation type="submission" date="2024-09" db="EMBL/GenBank/DDBJ databases">
        <title>Draft Genome Sequences of Neofusicoccum parvum.</title>
        <authorList>
            <person name="Ashida A."/>
            <person name="Camagna M."/>
            <person name="Tanaka A."/>
            <person name="Takemoto D."/>
        </authorList>
    </citation>
    <scope>NUCLEOTIDE SEQUENCE</scope>
    <source>
        <strain evidence="1">PPO83</strain>
    </source>
</reference>